<comment type="caution">
    <text evidence="2">The sequence shown here is derived from an EMBL/GenBank/DDBJ whole genome shotgun (WGS) entry which is preliminary data.</text>
</comment>
<dbReference type="Proteomes" id="UP000306509">
    <property type="component" value="Unassembled WGS sequence"/>
</dbReference>
<evidence type="ECO:0000259" key="1">
    <source>
        <dbReference type="Pfam" id="PF01208"/>
    </source>
</evidence>
<organism evidence="2 3">
    <name type="scientific">Robinsoniella peoriensis</name>
    <dbReference type="NCBI Taxonomy" id="180332"/>
    <lineage>
        <taxon>Bacteria</taxon>
        <taxon>Bacillati</taxon>
        <taxon>Bacillota</taxon>
        <taxon>Clostridia</taxon>
        <taxon>Lachnospirales</taxon>
        <taxon>Lachnospiraceae</taxon>
        <taxon>Robinsoniella</taxon>
    </lineage>
</organism>
<evidence type="ECO:0000313" key="3">
    <source>
        <dbReference type="Proteomes" id="UP000306509"/>
    </source>
</evidence>
<reference evidence="2 3" key="1">
    <citation type="journal article" date="2019" name="Anaerobe">
        <title>Detection of Robinsoniella peoriensis in multiple bone samples of a trauma patient.</title>
        <authorList>
            <person name="Schrottner P."/>
            <person name="Hartwich K."/>
            <person name="Bunk B."/>
            <person name="Schober I."/>
            <person name="Helbig S."/>
            <person name="Rudolph W.W."/>
            <person name="Gunzer F."/>
        </authorList>
    </citation>
    <scope>NUCLEOTIDE SEQUENCE [LARGE SCALE GENOMIC DNA]</scope>
    <source>
        <strain evidence="2 3">DSM 106044</strain>
    </source>
</reference>
<dbReference type="RefSeq" id="WP_138003555.1">
    <property type="nucleotide sequence ID" value="NZ_QGQD01000078.1"/>
</dbReference>
<dbReference type="InterPro" id="IPR038071">
    <property type="entry name" value="UROD/MetE-like_sf"/>
</dbReference>
<feature type="domain" description="Uroporphyrinogen decarboxylase (URO-D)" evidence="1">
    <location>
        <begin position="152"/>
        <end position="371"/>
    </location>
</feature>
<dbReference type="InterPro" id="IPR000257">
    <property type="entry name" value="Uroporphyrinogen_deCOase"/>
</dbReference>
<proteinExistence type="predicted"/>
<dbReference type="GO" id="GO:0004853">
    <property type="term" value="F:uroporphyrinogen decarboxylase activity"/>
    <property type="evidence" value="ECO:0007669"/>
    <property type="project" value="InterPro"/>
</dbReference>
<name>A0A4U8Q2X2_9FIRM</name>
<dbReference type="STRING" id="180332.GCA_000797495_05781"/>
<dbReference type="EMBL" id="QGQD01000078">
    <property type="protein sequence ID" value="TLC98986.1"/>
    <property type="molecule type" value="Genomic_DNA"/>
</dbReference>
<dbReference type="GO" id="GO:0006779">
    <property type="term" value="P:porphyrin-containing compound biosynthetic process"/>
    <property type="evidence" value="ECO:0007669"/>
    <property type="project" value="InterPro"/>
</dbReference>
<dbReference type="Gene3D" id="3.20.20.210">
    <property type="match status" value="1"/>
</dbReference>
<sequence>MNYRENIMAILNYKPYENMPVVSFGYWVETLDKWAAEGHITREEAEGYRKFGDNSEADKSVMKKLGFDFNWNSCVGCQVDIYPRFEVEVMEERPDGSRIIRDELGLIVLEKPGTVSIPAEIGTSMTDRQAWEEHYLPRLQWSKERMDESLLKSLQDTSGREVPVAIHCGSLLGRMRDLLGVEQLSYLYMDDEELYAEIIDTMAGLSYNWVKTALESGAKFDYAHYWEDICFKNGPLVIPGVFDEYVGPHYKKTTELLKQYGVTIVSVDCDGLIDSLIPTWLENGVNTMFPIEVGTWNASIEPWRAKYGKQIRGVGGMNKTIFARDYKAIDAEIERLKPLIELGGYIPCPDHRIAPDAIFENVQYYCEQIRRII</sequence>
<protein>
    <submittedName>
        <fullName evidence="2">Uroporphyrinogen decarboxylase (URO-D)</fullName>
    </submittedName>
</protein>
<accession>A0A4U8Q2X2</accession>
<keyword evidence="3" id="KW-1185">Reference proteome</keyword>
<evidence type="ECO:0000313" key="2">
    <source>
        <dbReference type="EMBL" id="TLC98986.1"/>
    </source>
</evidence>
<dbReference type="AlphaFoldDB" id="A0A4U8Q2X2"/>
<dbReference type="SUPFAM" id="SSF51726">
    <property type="entry name" value="UROD/MetE-like"/>
    <property type="match status" value="1"/>
</dbReference>
<gene>
    <name evidence="2" type="ORF">DSM106044_04131</name>
</gene>
<dbReference type="Pfam" id="PF01208">
    <property type="entry name" value="URO-D"/>
    <property type="match status" value="1"/>
</dbReference>